<feature type="binding site" evidence="9">
    <location>
        <position position="98"/>
    </location>
    <ligand>
        <name>ATP</name>
        <dbReference type="ChEBI" id="CHEBI:30616"/>
    </ligand>
</feature>
<dbReference type="HAMAP" id="MF_00151">
    <property type="entry name" value="PPAT_bact"/>
    <property type="match status" value="1"/>
</dbReference>
<keyword evidence="1 9" id="KW-0963">Cytoplasm</keyword>
<dbReference type="GO" id="GO:0004595">
    <property type="term" value="F:pantetheine-phosphate adenylyltransferase activity"/>
    <property type="evidence" value="ECO:0007669"/>
    <property type="project" value="UniProtKB-UniRule"/>
</dbReference>
<evidence type="ECO:0000256" key="4">
    <source>
        <dbReference type="ARBA" id="ARBA00022741"/>
    </source>
</evidence>
<evidence type="ECO:0000313" key="11">
    <source>
        <dbReference type="EMBL" id="QNB47672.1"/>
    </source>
</evidence>
<feature type="binding site" evidence="9">
    <location>
        <position position="41"/>
    </location>
    <ligand>
        <name>substrate</name>
    </ligand>
</feature>
<reference evidence="11 12" key="1">
    <citation type="journal article" date="2019" name="Front. Microbiol.">
        <title>Thermoanaerosceptrum fracticalcis gen. nov. sp. nov., a Novel Fumarate-Fermenting Microorganism From a Deep Fractured Carbonate Aquifer of the US Great Basin.</title>
        <authorList>
            <person name="Hamilton-Brehm S.D."/>
            <person name="Stewart L.E."/>
            <person name="Zavarin M."/>
            <person name="Caldwell M."/>
            <person name="Lawson P.A."/>
            <person name="Onstott T.C."/>
            <person name="Grzymski J."/>
            <person name="Neveux I."/>
            <person name="Lollar B.S."/>
            <person name="Russell C.E."/>
            <person name="Moser D.P."/>
        </authorList>
    </citation>
    <scope>NUCLEOTIDE SEQUENCE [LARGE SCALE GENOMIC DNA]</scope>
    <source>
        <strain evidence="11 12">DRI-13</strain>
    </source>
</reference>
<keyword evidence="4 9" id="KW-0547">Nucleotide-binding</keyword>
<dbReference type="OrthoDB" id="9806661at2"/>
<dbReference type="RefSeq" id="WP_034424325.1">
    <property type="nucleotide sequence ID" value="NZ_CP045798.1"/>
</dbReference>
<proteinExistence type="inferred from homology"/>
<dbReference type="PANTHER" id="PTHR21342">
    <property type="entry name" value="PHOSPHOPANTETHEINE ADENYLYLTRANSFERASE"/>
    <property type="match status" value="1"/>
</dbReference>
<dbReference type="GO" id="GO:0005737">
    <property type="term" value="C:cytoplasm"/>
    <property type="evidence" value="ECO:0007669"/>
    <property type="project" value="UniProtKB-SubCell"/>
</dbReference>
<feature type="site" description="Transition state stabilizer" evidence="9">
    <location>
        <position position="17"/>
    </location>
</feature>
<evidence type="ECO:0000256" key="1">
    <source>
        <dbReference type="ARBA" id="ARBA00022490"/>
    </source>
</evidence>
<evidence type="ECO:0000256" key="8">
    <source>
        <dbReference type="ARBA" id="ARBA00029346"/>
    </source>
</evidence>
<dbReference type="InterPro" id="IPR004821">
    <property type="entry name" value="Cyt_trans-like"/>
</dbReference>
<dbReference type="NCBIfam" id="TIGR00125">
    <property type="entry name" value="cyt_tran_rel"/>
    <property type="match status" value="1"/>
</dbReference>
<dbReference type="Gene3D" id="3.40.50.620">
    <property type="entry name" value="HUPs"/>
    <property type="match status" value="1"/>
</dbReference>
<dbReference type="PRINTS" id="PR01020">
    <property type="entry name" value="LPSBIOSNTHSS"/>
</dbReference>
<dbReference type="EMBL" id="CP045798">
    <property type="protein sequence ID" value="QNB47672.1"/>
    <property type="molecule type" value="Genomic_DNA"/>
</dbReference>
<evidence type="ECO:0000256" key="3">
    <source>
        <dbReference type="ARBA" id="ARBA00022695"/>
    </source>
</evidence>
<dbReference type="InterPro" id="IPR014729">
    <property type="entry name" value="Rossmann-like_a/b/a_fold"/>
</dbReference>
<dbReference type="CDD" id="cd02163">
    <property type="entry name" value="PPAT"/>
    <property type="match status" value="1"/>
</dbReference>
<dbReference type="Pfam" id="PF01467">
    <property type="entry name" value="CTP_transf_like"/>
    <property type="match status" value="1"/>
</dbReference>
<dbReference type="Proteomes" id="UP000515847">
    <property type="component" value="Chromosome"/>
</dbReference>
<evidence type="ECO:0000256" key="5">
    <source>
        <dbReference type="ARBA" id="ARBA00022840"/>
    </source>
</evidence>
<dbReference type="GO" id="GO:0005524">
    <property type="term" value="F:ATP binding"/>
    <property type="evidence" value="ECO:0007669"/>
    <property type="project" value="UniProtKB-KW"/>
</dbReference>
<organism evidence="11 12">
    <name type="scientific">Thermanaerosceptrum fracticalcis</name>
    <dbReference type="NCBI Taxonomy" id="1712410"/>
    <lineage>
        <taxon>Bacteria</taxon>
        <taxon>Bacillati</taxon>
        <taxon>Bacillota</taxon>
        <taxon>Clostridia</taxon>
        <taxon>Eubacteriales</taxon>
        <taxon>Peptococcaceae</taxon>
        <taxon>Thermanaerosceptrum</taxon>
    </lineage>
</organism>
<evidence type="ECO:0000256" key="7">
    <source>
        <dbReference type="ARBA" id="ARBA00022993"/>
    </source>
</evidence>
<comment type="subunit">
    <text evidence="9">Homohexamer.</text>
</comment>
<comment type="function">
    <text evidence="9">Reversibly transfers an adenylyl group from ATP to 4'-phosphopantetheine, yielding dephospho-CoA (dPCoA) and pyrophosphate.</text>
</comment>
<dbReference type="GO" id="GO:0015937">
    <property type="term" value="P:coenzyme A biosynthetic process"/>
    <property type="evidence" value="ECO:0007669"/>
    <property type="project" value="UniProtKB-UniRule"/>
</dbReference>
<keyword evidence="2 9" id="KW-0808">Transferase</keyword>
<protein>
    <recommendedName>
        <fullName evidence="9">Phosphopantetheine adenylyltransferase</fullName>
        <ecNumber evidence="9">2.7.7.3</ecNumber>
    </recommendedName>
    <alternativeName>
        <fullName evidence="9">Dephospho-CoA pyrophosphorylase</fullName>
    </alternativeName>
    <alternativeName>
        <fullName evidence="9">Pantetheine-phosphate adenylyltransferase</fullName>
        <shortName evidence="9">PPAT</shortName>
    </alternativeName>
</protein>
<dbReference type="UniPathway" id="UPA00241">
    <property type="reaction ID" value="UER00355"/>
</dbReference>
<keyword evidence="6 9" id="KW-0460">Magnesium</keyword>
<evidence type="ECO:0000259" key="10">
    <source>
        <dbReference type="Pfam" id="PF01467"/>
    </source>
</evidence>
<comment type="catalytic activity">
    <reaction evidence="8 9">
        <text>(R)-4'-phosphopantetheine + ATP + H(+) = 3'-dephospho-CoA + diphosphate</text>
        <dbReference type="Rhea" id="RHEA:19801"/>
        <dbReference type="ChEBI" id="CHEBI:15378"/>
        <dbReference type="ChEBI" id="CHEBI:30616"/>
        <dbReference type="ChEBI" id="CHEBI:33019"/>
        <dbReference type="ChEBI" id="CHEBI:57328"/>
        <dbReference type="ChEBI" id="CHEBI:61723"/>
        <dbReference type="EC" id="2.7.7.3"/>
    </reaction>
</comment>
<feature type="binding site" evidence="9">
    <location>
        <begin position="123"/>
        <end position="129"/>
    </location>
    <ligand>
        <name>ATP</name>
        <dbReference type="ChEBI" id="CHEBI:30616"/>
    </ligand>
</feature>
<sequence>MRIAIYPGTFDPVTNGHIHIAERASKLFDKVIIAVAKDNYKNNLFSLEERLQMVEESLQYLPNVEVDSFSGLLADYAVCKNAQALIRGLRAVSDFEYEMQLAAMNKRLNETLETVFLMTAGEYSFISSSMIKQVAVLGGCVKGLVPPIVEAGLKEKYRGTAKV</sequence>
<feature type="binding site" evidence="9">
    <location>
        <position position="73"/>
    </location>
    <ligand>
        <name>substrate</name>
    </ligand>
</feature>
<dbReference type="PANTHER" id="PTHR21342:SF1">
    <property type="entry name" value="PHOSPHOPANTETHEINE ADENYLYLTRANSFERASE"/>
    <property type="match status" value="1"/>
</dbReference>
<evidence type="ECO:0000256" key="9">
    <source>
        <dbReference type="HAMAP-Rule" id="MF_00151"/>
    </source>
</evidence>
<evidence type="ECO:0000256" key="2">
    <source>
        <dbReference type="ARBA" id="ARBA00022679"/>
    </source>
</evidence>
<comment type="similarity">
    <text evidence="9">Belongs to the bacterial CoaD family.</text>
</comment>
<evidence type="ECO:0000313" key="12">
    <source>
        <dbReference type="Proteomes" id="UP000515847"/>
    </source>
</evidence>
<gene>
    <name evidence="9 11" type="primary">coaD</name>
    <name evidence="11" type="ORF">BR63_16195</name>
</gene>
<keyword evidence="3 9" id="KW-0548">Nucleotidyltransferase</keyword>
<dbReference type="SUPFAM" id="SSF52374">
    <property type="entry name" value="Nucleotidylyl transferase"/>
    <property type="match status" value="1"/>
</dbReference>
<dbReference type="EC" id="2.7.7.3" evidence="9"/>
<comment type="subcellular location">
    <subcellularLocation>
        <location evidence="9">Cytoplasm</location>
    </subcellularLocation>
</comment>
<comment type="cofactor">
    <cofactor evidence="9">
        <name>Mg(2+)</name>
        <dbReference type="ChEBI" id="CHEBI:18420"/>
    </cofactor>
</comment>
<dbReference type="KEGG" id="tfr:BR63_16195"/>
<dbReference type="AlphaFoldDB" id="A0A7G6E6G8"/>
<keyword evidence="12" id="KW-1185">Reference proteome</keyword>
<keyword evidence="7 9" id="KW-0173">Coenzyme A biosynthesis</keyword>
<dbReference type="NCBIfam" id="TIGR01510">
    <property type="entry name" value="coaD_prev_kdtB"/>
    <property type="match status" value="1"/>
</dbReference>
<comment type="pathway">
    <text evidence="9">Cofactor biosynthesis; coenzyme A biosynthesis; CoA from (R)-pantothenate: step 4/5.</text>
</comment>
<keyword evidence="5 9" id="KW-0067">ATP-binding</keyword>
<feature type="binding site" evidence="9">
    <location>
        <begin position="88"/>
        <end position="90"/>
    </location>
    <ligand>
        <name>ATP</name>
        <dbReference type="ChEBI" id="CHEBI:30616"/>
    </ligand>
</feature>
<feature type="binding site" evidence="9">
    <location>
        <position position="9"/>
    </location>
    <ligand>
        <name>substrate</name>
    </ligand>
</feature>
<feature type="binding site" evidence="9">
    <location>
        <position position="87"/>
    </location>
    <ligand>
        <name>substrate</name>
    </ligand>
</feature>
<feature type="domain" description="Cytidyltransferase-like" evidence="10">
    <location>
        <begin position="5"/>
        <end position="133"/>
    </location>
</feature>
<feature type="binding site" evidence="9">
    <location>
        <begin position="9"/>
        <end position="10"/>
    </location>
    <ligand>
        <name>ATP</name>
        <dbReference type="ChEBI" id="CHEBI:30616"/>
    </ligand>
</feature>
<dbReference type="InterPro" id="IPR001980">
    <property type="entry name" value="PPAT"/>
</dbReference>
<name>A0A7G6E6G8_THEFR</name>
<accession>A0A7G6E6G8</accession>
<evidence type="ECO:0000256" key="6">
    <source>
        <dbReference type="ARBA" id="ARBA00022842"/>
    </source>
</evidence>
<feature type="binding site" evidence="9">
    <location>
        <position position="17"/>
    </location>
    <ligand>
        <name>ATP</name>
        <dbReference type="ChEBI" id="CHEBI:30616"/>
    </ligand>
</feature>